<dbReference type="InterPro" id="IPR000182">
    <property type="entry name" value="GNAT_dom"/>
</dbReference>
<dbReference type="Pfam" id="PF24553">
    <property type="entry name" value="Rv0428c_C"/>
    <property type="match status" value="1"/>
</dbReference>
<dbReference type="CDD" id="cd04301">
    <property type="entry name" value="NAT_SF"/>
    <property type="match status" value="1"/>
</dbReference>
<evidence type="ECO:0000313" key="3">
    <source>
        <dbReference type="Proteomes" id="UP001595816"/>
    </source>
</evidence>
<dbReference type="InterPro" id="IPR056934">
    <property type="entry name" value="SH3_Rv0428c"/>
</dbReference>
<dbReference type="Proteomes" id="UP001595816">
    <property type="component" value="Unassembled WGS sequence"/>
</dbReference>
<organism evidence="2 3">
    <name type="scientific">Hamadaea flava</name>
    <dbReference type="NCBI Taxonomy" id="1742688"/>
    <lineage>
        <taxon>Bacteria</taxon>
        <taxon>Bacillati</taxon>
        <taxon>Actinomycetota</taxon>
        <taxon>Actinomycetes</taxon>
        <taxon>Micromonosporales</taxon>
        <taxon>Micromonosporaceae</taxon>
        <taxon>Hamadaea</taxon>
    </lineage>
</organism>
<keyword evidence="3" id="KW-1185">Reference proteome</keyword>
<gene>
    <name evidence="2" type="ORF">ACFOZ4_07470</name>
</gene>
<proteinExistence type="predicted"/>
<reference evidence="3" key="1">
    <citation type="journal article" date="2019" name="Int. J. Syst. Evol. Microbiol.">
        <title>The Global Catalogue of Microorganisms (GCM) 10K type strain sequencing project: providing services to taxonomists for standard genome sequencing and annotation.</title>
        <authorList>
            <consortium name="The Broad Institute Genomics Platform"/>
            <consortium name="The Broad Institute Genome Sequencing Center for Infectious Disease"/>
            <person name="Wu L."/>
            <person name="Ma J."/>
        </authorList>
    </citation>
    <scope>NUCLEOTIDE SEQUENCE [LARGE SCALE GENOMIC DNA]</scope>
    <source>
        <strain evidence="3">CGMCC 4.7289</strain>
    </source>
</reference>
<dbReference type="InterPro" id="IPR056935">
    <property type="entry name" value="Rv0428c-like_C"/>
</dbReference>
<evidence type="ECO:0000259" key="1">
    <source>
        <dbReference type="PROSITE" id="PS51186"/>
    </source>
</evidence>
<dbReference type="SUPFAM" id="SSF55729">
    <property type="entry name" value="Acyl-CoA N-acyltransferases (Nat)"/>
    <property type="match status" value="1"/>
</dbReference>
<dbReference type="PROSITE" id="PS51186">
    <property type="entry name" value="GNAT"/>
    <property type="match status" value="1"/>
</dbReference>
<evidence type="ECO:0000313" key="2">
    <source>
        <dbReference type="EMBL" id="MFC4130440.1"/>
    </source>
</evidence>
<name>A0ABV8LHP9_9ACTN</name>
<dbReference type="InterPro" id="IPR016181">
    <property type="entry name" value="Acyl_CoA_acyltransferase"/>
</dbReference>
<feature type="domain" description="N-acetyltransferase" evidence="1">
    <location>
        <begin position="194"/>
        <end position="338"/>
    </location>
</feature>
<dbReference type="Gene3D" id="3.40.630.30">
    <property type="match status" value="1"/>
</dbReference>
<dbReference type="Pfam" id="PF24551">
    <property type="entry name" value="SH3_Rv0428c"/>
    <property type="match status" value="1"/>
</dbReference>
<dbReference type="RefSeq" id="WP_253757891.1">
    <property type="nucleotide sequence ID" value="NZ_JAMZDZ010000001.1"/>
</dbReference>
<comment type="caution">
    <text evidence="2">The sequence shown here is derived from an EMBL/GenBank/DDBJ whole genome shotgun (WGS) entry which is preliminary data.</text>
</comment>
<dbReference type="EMBL" id="JBHSAY010000005">
    <property type="protein sequence ID" value="MFC4130440.1"/>
    <property type="molecule type" value="Genomic_DNA"/>
</dbReference>
<protein>
    <submittedName>
        <fullName evidence="2">GNAT family N-acetyltransferase</fullName>
    </submittedName>
</protein>
<accession>A0ABV8LHP9</accession>
<sequence>MVLALSARDIGSRVVVRRRVQTGERPLYTDLLGELTEITPAEVVILTSAGAVRVPVDEIHRAKPVPARRGPTAREIAEVERAATRAWPPAELAWLGDWRLRAAGGYTGRANSALPVGDPGVPLSAAIEQVVAFYTERDLPPQVDVPLPLAATVQRELLKAGWHEECAVHVQTIDLDQLIAATDAVGSLSARPSPAALALIEGRRGPLPEAAHHVLTAVPTLAFCEYADAGEPLGRAARSAVSGDLLAMGRGTVTAAGHADDEGARWLGLFAIETVPAARRRGLAQQVVGQLARWGREHGASHAFLQVESTNEAAQALYAKLGFTTHHSYLRYRLRQRR</sequence>